<accession>A0A6A4Z3K9</accession>
<dbReference type="Proteomes" id="UP000469452">
    <property type="component" value="Unassembled WGS sequence"/>
</dbReference>
<dbReference type="EMBL" id="VJMI01020047">
    <property type="protein sequence ID" value="KAF0705640.1"/>
    <property type="molecule type" value="Genomic_DNA"/>
</dbReference>
<feature type="domain" description="DDE-1" evidence="1">
    <location>
        <begin position="82"/>
        <end position="169"/>
    </location>
</feature>
<evidence type="ECO:0000313" key="2">
    <source>
        <dbReference type="EMBL" id="KAF0705640.1"/>
    </source>
</evidence>
<evidence type="ECO:0000313" key="3">
    <source>
        <dbReference type="Proteomes" id="UP000469452"/>
    </source>
</evidence>
<dbReference type="InterPro" id="IPR004875">
    <property type="entry name" value="DDE_SF_endonuclease_dom"/>
</dbReference>
<name>A0A6A4Z3K9_APHAT</name>
<gene>
    <name evidence="2" type="ORF">AaE_014423</name>
</gene>
<reference evidence="2 3" key="1">
    <citation type="submission" date="2019-06" db="EMBL/GenBank/DDBJ databases">
        <title>Genomics analysis of Aphanomyces spp. identifies a new class of oomycete effector associated with host adaptation.</title>
        <authorList>
            <person name="Gaulin E."/>
        </authorList>
    </citation>
    <scope>NUCLEOTIDE SEQUENCE [LARGE SCALE GENOMIC DNA]</scope>
    <source>
        <strain evidence="2 3">E</strain>
    </source>
</reference>
<evidence type="ECO:0000259" key="1">
    <source>
        <dbReference type="Pfam" id="PF03184"/>
    </source>
</evidence>
<sequence>MQQRRYTNAEHKALLKNTPSLQGHGKDGERKKRRFWPKYEAYDKSLIYYADETGVYFDMLLWKALAEVGKSSKVDTKNKHSERISVVLTVRADGLKLPLLFIIKGQPGGLFEKKELPTYDPTHVYPVQANAWMVERVWNIYLERLFAHHVEDASVLLVDNLDCHVSETSYDKTARQCSA</sequence>
<dbReference type="AlphaFoldDB" id="A0A6A4Z3K9"/>
<dbReference type="GO" id="GO:0003676">
    <property type="term" value="F:nucleic acid binding"/>
    <property type="evidence" value="ECO:0007669"/>
    <property type="project" value="InterPro"/>
</dbReference>
<comment type="caution">
    <text evidence="2">The sequence shown here is derived from an EMBL/GenBank/DDBJ whole genome shotgun (WGS) entry which is preliminary data.</text>
</comment>
<dbReference type="Pfam" id="PF03184">
    <property type="entry name" value="DDE_1"/>
    <property type="match status" value="1"/>
</dbReference>
<protein>
    <recommendedName>
        <fullName evidence="1">DDE-1 domain-containing protein</fullName>
    </recommendedName>
</protein>
<proteinExistence type="predicted"/>
<organism evidence="2 3">
    <name type="scientific">Aphanomyces astaci</name>
    <name type="common">Crayfish plague agent</name>
    <dbReference type="NCBI Taxonomy" id="112090"/>
    <lineage>
        <taxon>Eukaryota</taxon>
        <taxon>Sar</taxon>
        <taxon>Stramenopiles</taxon>
        <taxon>Oomycota</taxon>
        <taxon>Saprolegniomycetes</taxon>
        <taxon>Saprolegniales</taxon>
        <taxon>Verrucalvaceae</taxon>
        <taxon>Aphanomyces</taxon>
    </lineage>
</organism>